<dbReference type="AlphaFoldDB" id="A0A4U7N686"/>
<dbReference type="SMART" id="SM00530">
    <property type="entry name" value="HTH_XRE"/>
    <property type="match status" value="1"/>
</dbReference>
<accession>A0A4U7N686</accession>
<dbReference type="RefSeq" id="WP_138015553.1">
    <property type="nucleotide sequence ID" value="NZ_SULI01000005.1"/>
</dbReference>
<dbReference type="Pfam" id="PF06114">
    <property type="entry name" value="Peptidase_M78"/>
    <property type="match status" value="1"/>
</dbReference>
<dbReference type="InterPro" id="IPR010982">
    <property type="entry name" value="Lambda_DNA-bd_dom_sf"/>
</dbReference>
<dbReference type="PANTHER" id="PTHR43236">
    <property type="entry name" value="ANTITOXIN HIGA1"/>
    <property type="match status" value="1"/>
</dbReference>
<comment type="caution">
    <text evidence="3">The sequence shown here is derived from an EMBL/GenBank/DDBJ whole genome shotgun (WGS) entry which is preliminary data.</text>
</comment>
<dbReference type="InterPro" id="IPR001387">
    <property type="entry name" value="Cro/C1-type_HTH"/>
</dbReference>
<dbReference type="SUPFAM" id="SSF47413">
    <property type="entry name" value="lambda repressor-like DNA-binding domains"/>
    <property type="match status" value="1"/>
</dbReference>
<dbReference type="OrthoDB" id="9794834at2"/>
<proteinExistence type="inferred from homology"/>
<evidence type="ECO:0000256" key="1">
    <source>
        <dbReference type="ARBA" id="ARBA00007227"/>
    </source>
</evidence>
<dbReference type="CDD" id="cd00093">
    <property type="entry name" value="HTH_XRE"/>
    <property type="match status" value="1"/>
</dbReference>
<dbReference type="PANTHER" id="PTHR43236:SF1">
    <property type="entry name" value="BLL7220 PROTEIN"/>
    <property type="match status" value="1"/>
</dbReference>
<protein>
    <submittedName>
        <fullName evidence="3">ImmA/IrrE family metallo-endopeptidase</fullName>
    </submittedName>
</protein>
<dbReference type="Gene3D" id="1.10.260.40">
    <property type="entry name" value="lambda repressor-like DNA-binding domains"/>
    <property type="match status" value="1"/>
</dbReference>
<dbReference type="Pfam" id="PF01381">
    <property type="entry name" value="HTH_3"/>
    <property type="match status" value="1"/>
</dbReference>
<dbReference type="GO" id="GO:0003677">
    <property type="term" value="F:DNA binding"/>
    <property type="evidence" value="ECO:0007669"/>
    <property type="project" value="InterPro"/>
</dbReference>
<reference evidence="3 4" key="1">
    <citation type="submission" date="2019-04" db="EMBL/GenBank/DDBJ databases">
        <title>Genome sequence of Pelagicola litoralis CL-ES2.</title>
        <authorList>
            <person name="Cao J."/>
        </authorList>
    </citation>
    <scope>NUCLEOTIDE SEQUENCE [LARGE SCALE GENOMIC DNA]</scope>
    <source>
        <strain evidence="3 4">CL-ES2</strain>
    </source>
</reference>
<gene>
    <name evidence="3" type="ORF">FAP39_06315</name>
</gene>
<dbReference type="InterPro" id="IPR052345">
    <property type="entry name" value="Rad_response_metalloprotease"/>
</dbReference>
<name>A0A4U7N686_9RHOB</name>
<keyword evidence="4" id="KW-1185">Reference proteome</keyword>
<dbReference type="PROSITE" id="PS50943">
    <property type="entry name" value="HTH_CROC1"/>
    <property type="match status" value="1"/>
</dbReference>
<dbReference type="EMBL" id="SULI01000005">
    <property type="protein sequence ID" value="TKZ21350.1"/>
    <property type="molecule type" value="Genomic_DNA"/>
</dbReference>
<dbReference type="InterPro" id="IPR010359">
    <property type="entry name" value="IrrE_HExxH"/>
</dbReference>
<comment type="similarity">
    <text evidence="1">Belongs to the short-chain fatty acyl-CoA assimilation regulator (ScfR) family.</text>
</comment>
<dbReference type="Proteomes" id="UP000306575">
    <property type="component" value="Unassembled WGS sequence"/>
</dbReference>
<feature type="domain" description="HTH cro/C1-type" evidence="2">
    <location>
        <begin position="89"/>
        <end position="148"/>
    </location>
</feature>
<evidence type="ECO:0000313" key="3">
    <source>
        <dbReference type="EMBL" id="TKZ21350.1"/>
    </source>
</evidence>
<dbReference type="Gene3D" id="1.10.10.2910">
    <property type="match status" value="1"/>
</dbReference>
<evidence type="ECO:0000259" key="2">
    <source>
        <dbReference type="PROSITE" id="PS50943"/>
    </source>
</evidence>
<evidence type="ECO:0000313" key="4">
    <source>
        <dbReference type="Proteomes" id="UP000306575"/>
    </source>
</evidence>
<sequence>MTNGIILNEKELREAKARLSKLTDALSSEETFKHVVAGLPPEVVSQVTRIMKAERSDLQKAIDAYQNAKENGRAKDLEVHAKADPGVTLIVARIAKGYSQKELAWRLGLKEQQVQRYEADRYNSISIKNYGRIASLLGVHLKAEITDLPALRGMDEVIANAPKNEIKKILKHGRKHGWFGDEFDEDHLRQTIAENRIQFGSPSLLRTGLNVVDKSEDILLHAWRAQVAKRANALKASGSFHFDPLDIGWLPEFVRLSAFDDGPRRALDMLHSKGILAVVERQIEGLAIDGAAFIEDGLPVIGLTLRNDALDNFWFTILHEIAHAILHFKTGLSTGFFDQMDLPSADEQEAEADLFAQNILIPDEVWRRSPARISKSAGVIQKFANDLGINPAIVFGRIRRERKNYAIFSQNIGRNTVRKQLMEQV</sequence>
<organism evidence="3 4">
    <name type="scientific">Shimia litoralis</name>
    <dbReference type="NCBI Taxonomy" id="420403"/>
    <lineage>
        <taxon>Bacteria</taxon>
        <taxon>Pseudomonadati</taxon>
        <taxon>Pseudomonadota</taxon>
        <taxon>Alphaproteobacteria</taxon>
        <taxon>Rhodobacterales</taxon>
        <taxon>Roseobacteraceae</taxon>
    </lineage>
</organism>